<comment type="similarity">
    <text evidence="2">Belongs to the DEAD box helicase family. DEAH subfamily.</text>
</comment>
<dbReference type="Pfam" id="PF00567">
    <property type="entry name" value="TUDOR"/>
    <property type="match status" value="1"/>
</dbReference>
<keyword evidence="10" id="KW-0347">Helicase</keyword>
<evidence type="ECO:0000256" key="1">
    <source>
        <dbReference type="ARBA" id="ARBA00004496"/>
    </source>
</evidence>
<evidence type="ECO:0000313" key="18">
    <source>
        <dbReference type="EMBL" id="CAG9804581.1"/>
    </source>
</evidence>
<dbReference type="EC" id="3.6.4.13" evidence="3"/>
<evidence type="ECO:0000256" key="9">
    <source>
        <dbReference type="ARBA" id="ARBA00022801"/>
    </source>
</evidence>
<keyword evidence="8" id="KW-0221">Differentiation</keyword>
<dbReference type="GO" id="GO:0003723">
    <property type="term" value="F:RNA binding"/>
    <property type="evidence" value="ECO:0007669"/>
    <property type="project" value="TreeGrafter"/>
</dbReference>
<dbReference type="Gene3D" id="3.40.50.300">
    <property type="entry name" value="P-loop containing nucleotide triphosphate hydrolases"/>
    <property type="match status" value="2"/>
</dbReference>
<dbReference type="Proteomes" id="UP001153620">
    <property type="component" value="Chromosome 2"/>
</dbReference>
<dbReference type="GO" id="GO:0007283">
    <property type="term" value="P:spermatogenesis"/>
    <property type="evidence" value="ECO:0007669"/>
    <property type="project" value="UniProtKB-KW"/>
</dbReference>
<evidence type="ECO:0000259" key="17">
    <source>
        <dbReference type="PROSITE" id="PS51194"/>
    </source>
</evidence>
<dbReference type="InterPro" id="IPR002464">
    <property type="entry name" value="DNA/RNA_helicase_DEAH_CS"/>
</dbReference>
<dbReference type="InterPro" id="IPR027417">
    <property type="entry name" value="P-loop_NTPase"/>
</dbReference>
<evidence type="ECO:0000256" key="11">
    <source>
        <dbReference type="ARBA" id="ARBA00022840"/>
    </source>
</evidence>
<evidence type="ECO:0000256" key="13">
    <source>
        <dbReference type="ARBA" id="ARBA00023158"/>
    </source>
</evidence>
<evidence type="ECO:0000256" key="8">
    <source>
        <dbReference type="ARBA" id="ARBA00022782"/>
    </source>
</evidence>
<dbReference type="InterPro" id="IPR001650">
    <property type="entry name" value="Helicase_C-like"/>
</dbReference>
<name>A0A9N9WSV3_9DIPT</name>
<dbReference type="SMART" id="SM00333">
    <property type="entry name" value="TUDOR"/>
    <property type="match status" value="1"/>
</dbReference>
<dbReference type="Gene3D" id="1.20.120.1080">
    <property type="match status" value="1"/>
</dbReference>
<keyword evidence="5" id="KW-0217">Developmental protein</keyword>
<dbReference type="SMART" id="SM00487">
    <property type="entry name" value="DEXDc"/>
    <property type="match status" value="1"/>
</dbReference>
<reference evidence="18" key="1">
    <citation type="submission" date="2022-01" db="EMBL/GenBank/DDBJ databases">
        <authorList>
            <person name="King R."/>
        </authorList>
    </citation>
    <scope>NUCLEOTIDE SEQUENCE</scope>
</reference>
<dbReference type="PROSITE" id="PS00690">
    <property type="entry name" value="DEAH_ATP_HELICASE"/>
    <property type="match status" value="1"/>
</dbReference>
<dbReference type="CDD" id="cd20379">
    <property type="entry name" value="Tudor_dTUD-like"/>
    <property type="match status" value="1"/>
</dbReference>
<protein>
    <recommendedName>
        <fullName evidence="4">Probable ATP-dependent RNA helicase spindle-E</fullName>
        <ecNumber evidence="3">3.6.4.13</ecNumber>
    </recommendedName>
</protein>
<evidence type="ECO:0000256" key="6">
    <source>
        <dbReference type="ARBA" id="ARBA00022490"/>
    </source>
</evidence>
<dbReference type="InterPro" id="IPR011545">
    <property type="entry name" value="DEAD/DEAH_box_helicase_dom"/>
</dbReference>
<dbReference type="AlphaFoldDB" id="A0A9N9WSV3"/>
<evidence type="ECO:0000256" key="4">
    <source>
        <dbReference type="ARBA" id="ARBA00013352"/>
    </source>
</evidence>
<dbReference type="Pfam" id="PF00270">
    <property type="entry name" value="DEAD"/>
    <property type="match status" value="1"/>
</dbReference>
<dbReference type="SMART" id="SM00490">
    <property type="entry name" value="HELICc"/>
    <property type="match status" value="1"/>
</dbReference>
<keyword evidence="9" id="KW-0378">Hydrolase</keyword>
<dbReference type="InterPro" id="IPR007502">
    <property type="entry name" value="Helicase-assoc_dom"/>
</dbReference>
<dbReference type="PROSITE" id="PS51192">
    <property type="entry name" value="HELICASE_ATP_BIND_1"/>
    <property type="match status" value="1"/>
</dbReference>
<evidence type="ECO:0000256" key="12">
    <source>
        <dbReference type="ARBA" id="ARBA00022871"/>
    </source>
</evidence>
<evidence type="ECO:0000256" key="15">
    <source>
        <dbReference type="ARBA" id="ARBA00047984"/>
    </source>
</evidence>
<dbReference type="OrthoDB" id="66977at2759"/>
<dbReference type="GO" id="GO:0005524">
    <property type="term" value="F:ATP binding"/>
    <property type="evidence" value="ECO:0007669"/>
    <property type="project" value="UniProtKB-KW"/>
</dbReference>
<evidence type="ECO:0000256" key="14">
    <source>
        <dbReference type="ARBA" id="ARBA00023254"/>
    </source>
</evidence>
<dbReference type="InterPro" id="IPR002999">
    <property type="entry name" value="Tudor"/>
</dbReference>
<gene>
    <name evidence="18" type="ORF">CHIRRI_LOCUS7464</name>
</gene>
<evidence type="ECO:0000256" key="7">
    <source>
        <dbReference type="ARBA" id="ARBA00022741"/>
    </source>
</evidence>
<dbReference type="CDD" id="cd18791">
    <property type="entry name" value="SF2_C_RHA"/>
    <property type="match status" value="1"/>
</dbReference>
<dbReference type="InterPro" id="IPR014001">
    <property type="entry name" value="Helicase_ATP-bd"/>
</dbReference>
<dbReference type="GO" id="GO:0051321">
    <property type="term" value="P:meiotic cell cycle"/>
    <property type="evidence" value="ECO:0007669"/>
    <property type="project" value="UniProtKB-KW"/>
</dbReference>
<dbReference type="CDD" id="cd17917">
    <property type="entry name" value="DEXHc_RHA-like"/>
    <property type="match status" value="1"/>
</dbReference>
<dbReference type="GO" id="GO:0031047">
    <property type="term" value="P:regulatory ncRNA-mediated gene silencing"/>
    <property type="evidence" value="ECO:0007669"/>
    <property type="project" value="UniProtKB-KW"/>
</dbReference>
<sequence>MSEDKEANELPIMKYQEKIIDKVGNNPITIIYGGETGCGKSTKIPQFILDDEKENCKIICTEPRKIAAITLAKRVSTERNCELGTTIGFQIGLNKKCDTENHQTKLLFCTTGILLEKILYEKGIDQFSHIILDEIHERDTETDLLMMIIRDKLLMGSDAKLILMSATLNINKFEDYFTLVVNGHPIKPAIVNIQSERKFNIEIGYLDDIEELEMSNKIINYSTPSITTELYHLAAQIIEEHILKSTKSILVFLPGIYEIESTHSILGNYESIKDKYMLIIMHSSLPTDLQKEAFMRTALPKVILSTNISESSVTIPNVECIIDFCLTKNIVKGESSMSSLKMEFSSQNSLIQRAGRTGRTCDGVCYRLIHKRIFNNTLLKENIPEMQRAPLENVVLRVKQLEYDAPMPLLNKCMSPPNFVNVVKSVMKLKELGGLKIVDEDEIFTPVDGDLTFIGKVMSNLPLDCQLTKLILFGYMFSVLDDITIIAAGLNIKSVFQTRYNKKLEDYILKTRWSNGSGCDSITLLNAYKFWQNEREKGTLRKYEDEQKWCNKYGLDRKNLHEMRLLIFKIQSRLKEMNIEPLTGSKAITWNNQEKPLIIKMCMAGAFMPNLFIQGKSDQITEREVYKTLNGLNPNKTVYFRKMDRDQIGQVYTERIKDELIENKIAESKEGIKVSFDFTKVFVQFSDKFSMIDDGKYSENNITSSALFPGTICNEVYTAVKYRKTGARSKMLESKGSYNDDNSYNSSFEIKVMPVNETREYAMNFKILDYINGKLQVKKYLCNMPEHVYCPSFNTKEMIGYITHVEHCNKFYFQPVDECNQGILADIEKGLEKEELFSAKKLKIDKLVVALHDTFYKRAKIMKIYDDSKTADCYMFDYGYTKEIAFTDLYEVDNELMAHYFLIYERCFECRMVEIAPSSSKCMRGKWTLEAIEEFRKKVIKAWIKVKIYSFVDEVASVEVFANKNEVSINEHMIKAGYARKCEESYMSKMNHNERENVQYSKNWISREKEFEDKESNIIKVSIPSPQMSRCKRTIRLEGPYSPLETSLTEVSIENRGNIQIDQTSVNSILLDNEIENYDGTVVVAADIMKNPTRGITLYNVTTLPNIYGLSTLVALMFAPNFVFYQNPEKKQFIGVKFGLGFYENNSKAYYYDHDSYLPINYENTFQDDIADINHLRVSMSCLLKGHSILATLSEDDKEECMKDIKHLLIKILSKERIPVQNSEFYPGRSDSWITNCNKIEVYVGDLYRGGPFPTIMTPSLNKDLI</sequence>
<dbReference type="EMBL" id="OU895878">
    <property type="protein sequence ID" value="CAG9804581.1"/>
    <property type="molecule type" value="Genomic_DNA"/>
</dbReference>
<feature type="domain" description="Helicase ATP-binding" evidence="16">
    <location>
        <begin position="21"/>
        <end position="186"/>
    </location>
</feature>
<keyword evidence="14" id="KW-0469">Meiosis</keyword>
<evidence type="ECO:0000259" key="16">
    <source>
        <dbReference type="PROSITE" id="PS51192"/>
    </source>
</evidence>
<evidence type="ECO:0000256" key="3">
    <source>
        <dbReference type="ARBA" id="ARBA00012552"/>
    </source>
</evidence>
<dbReference type="Gene3D" id="2.30.30.140">
    <property type="match status" value="1"/>
</dbReference>
<dbReference type="Pfam" id="PF00271">
    <property type="entry name" value="Helicase_C"/>
    <property type="match status" value="1"/>
</dbReference>
<dbReference type="PANTHER" id="PTHR18934">
    <property type="entry name" value="ATP-DEPENDENT RNA HELICASE"/>
    <property type="match status" value="1"/>
</dbReference>
<organism evidence="18 19">
    <name type="scientific">Chironomus riparius</name>
    <dbReference type="NCBI Taxonomy" id="315576"/>
    <lineage>
        <taxon>Eukaryota</taxon>
        <taxon>Metazoa</taxon>
        <taxon>Ecdysozoa</taxon>
        <taxon>Arthropoda</taxon>
        <taxon>Hexapoda</taxon>
        <taxon>Insecta</taxon>
        <taxon>Pterygota</taxon>
        <taxon>Neoptera</taxon>
        <taxon>Endopterygota</taxon>
        <taxon>Diptera</taxon>
        <taxon>Nematocera</taxon>
        <taxon>Chironomoidea</taxon>
        <taxon>Chironomidae</taxon>
        <taxon>Chironominae</taxon>
        <taxon>Chironomus</taxon>
    </lineage>
</organism>
<dbReference type="PROSITE" id="PS51194">
    <property type="entry name" value="HELICASE_CTER"/>
    <property type="match status" value="1"/>
</dbReference>
<feature type="domain" description="Helicase C-terminal" evidence="17">
    <location>
        <begin position="237"/>
        <end position="402"/>
    </location>
</feature>
<evidence type="ECO:0000256" key="2">
    <source>
        <dbReference type="ARBA" id="ARBA00008792"/>
    </source>
</evidence>
<evidence type="ECO:0000313" key="19">
    <source>
        <dbReference type="Proteomes" id="UP001153620"/>
    </source>
</evidence>
<keyword evidence="19" id="KW-1185">Reference proteome</keyword>
<dbReference type="InterPro" id="IPR035437">
    <property type="entry name" value="SNase_OB-fold_sf"/>
</dbReference>
<accession>A0A9N9WSV3</accession>
<proteinExistence type="inferred from homology"/>
<dbReference type="SMART" id="SM00847">
    <property type="entry name" value="HA2"/>
    <property type="match status" value="1"/>
</dbReference>
<dbReference type="GO" id="GO:0005737">
    <property type="term" value="C:cytoplasm"/>
    <property type="evidence" value="ECO:0007669"/>
    <property type="project" value="UniProtKB-SubCell"/>
</dbReference>
<dbReference type="SUPFAM" id="SSF63748">
    <property type="entry name" value="Tudor/PWWP/MBT"/>
    <property type="match status" value="1"/>
</dbReference>
<dbReference type="SUPFAM" id="SSF52540">
    <property type="entry name" value="P-loop containing nucleoside triphosphate hydrolases"/>
    <property type="match status" value="1"/>
</dbReference>
<dbReference type="GO" id="GO:0003724">
    <property type="term" value="F:RNA helicase activity"/>
    <property type="evidence" value="ECO:0007669"/>
    <property type="project" value="UniProtKB-EC"/>
</dbReference>
<dbReference type="PANTHER" id="PTHR18934:SF113">
    <property type="entry name" value="ATP-DEPENDENT RNA HELICASE TDRD9"/>
    <property type="match status" value="1"/>
</dbReference>
<keyword evidence="7" id="KW-0547">Nucleotide-binding</keyword>
<dbReference type="GO" id="GO:0030154">
    <property type="term" value="P:cell differentiation"/>
    <property type="evidence" value="ECO:0007669"/>
    <property type="project" value="UniProtKB-KW"/>
</dbReference>
<evidence type="ECO:0000256" key="10">
    <source>
        <dbReference type="ARBA" id="ARBA00022806"/>
    </source>
</evidence>
<keyword evidence="6" id="KW-0963">Cytoplasm</keyword>
<comment type="subcellular location">
    <subcellularLocation>
        <location evidence="1">Cytoplasm</location>
    </subcellularLocation>
</comment>
<keyword evidence="13" id="KW-0943">RNA-mediated gene silencing</keyword>
<dbReference type="Gene3D" id="2.40.50.90">
    <property type="match status" value="1"/>
</dbReference>
<keyword evidence="11" id="KW-0067">ATP-binding</keyword>
<reference evidence="18" key="2">
    <citation type="submission" date="2022-10" db="EMBL/GenBank/DDBJ databases">
        <authorList>
            <consortium name="ENA_rothamsted_submissions"/>
            <consortium name="culmorum"/>
            <person name="King R."/>
        </authorList>
    </citation>
    <scope>NUCLEOTIDE SEQUENCE</scope>
</reference>
<evidence type="ECO:0000256" key="5">
    <source>
        <dbReference type="ARBA" id="ARBA00022473"/>
    </source>
</evidence>
<dbReference type="GO" id="GO:0016787">
    <property type="term" value="F:hydrolase activity"/>
    <property type="evidence" value="ECO:0007669"/>
    <property type="project" value="UniProtKB-KW"/>
</dbReference>
<keyword evidence="12" id="KW-0744">Spermatogenesis</keyword>
<comment type="catalytic activity">
    <reaction evidence="15">
        <text>ATP + H2O = ADP + phosphate + H(+)</text>
        <dbReference type="Rhea" id="RHEA:13065"/>
        <dbReference type="ChEBI" id="CHEBI:15377"/>
        <dbReference type="ChEBI" id="CHEBI:15378"/>
        <dbReference type="ChEBI" id="CHEBI:30616"/>
        <dbReference type="ChEBI" id="CHEBI:43474"/>
        <dbReference type="ChEBI" id="CHEBI:456216"/>
        <dbReference type="EC" id="3.6.4.13"/>
    </reaction>
</comment>